<reference evidence="2 3" key="1">
    <citation type="submission" date="2014-07" db="EMBL/GenBank/DDBJ databases">
        <title>Genomic and transcriptomic analysis on Apis cerana provide comprehensive insights into honey bee biology.</title>
        <authorList>
            <person name="Diao Q."/>
            <person name="Sun L."/>
            <person name="Zheng H."/>
            <person name="Zheng H."/>
            <person name="Xu S."/>
            <person name="Wang S."/>
            <person name="Zeng Z."/>
            <person name="Hu F."/>
            <person name="Su S."/>
            <person name="Wu J."/>
        </authorList>
    </citation>
    <scope>NUCLEOTIDE SEQUENCE [LARGE SCALE GENOMIC DNA]</scope>
    <source>
        <tissue evidence="2">Pupae without intestine</tissue>
    </source>
</reference>
<protein>
    <submittedName>
        <fullName evidence="2">Uncharacterized protein</fullName>
    </submittedName>
</protein>
<sequence length="109" mass="12638">MFEPIILKKKQPRTFAGTPAGTVFIITSLTKILVPIAGLLLLSDFIEKNQKFIIELDELNKPKEQTLLDQYEKTKYFWSRPMFQNVVKYILEKNKKEIIETNTSSLSNS</sequence>
<dbReference type="AlphaFoldDB" id="A0A2A3E9T3"/>
<gene>
    <name evidence="2" type="ORF">APICC_00725</name>
</gene>
<keyword evidence="1" id="KW-0472">Membrane</keyword>
<dbReference type="OrthoDB" id="7615960at2759"/>
<dbReference type="Proteomes" id="UP000242457">
    <property type="component" value="Unassembled WGS sequence"/>
</dbReference>
<organism evidence="2 3">
    <name type="scientific">Apis cerana cerana</name>
    <name type="common">Oriental honeybee</name>
    <dbReference type="NCBI Taxonomy" id="94128"/>
    <lineage>
        <taxon>Eukaryota</taxon>
        <taxon>Metazoa</taxon>
        <taxon>Ecdysozoa</taxon>
        <taxon>Arthropoda</taxon>
        <taxon>Hexapoda</taxon>
        <taxon>Insecta</taxon>
        <taxon>Pterygota</taxon>
        <taxon>Neoptera</taxon>
        <taxon>Endopterygota</taxon>
        <taxon>Hymenoptera</taxon>
        <taxon>Apocrita</taxon>
        <taxon>Aculeata</taxon>
        <taxon>Apoidea</taxon>
        <taxon>Anthophila</taxon>
        <taxon>Apidae</taxon>
        <taxon>Apis</taxon>
    </lineage>
</organism>
<keyword evidence="1" id="KW-1133">Transmembrane helix</keyword>
<dbReference type="EMBL" id="KZ288338">
    <property type="protein sequence ID" value="PBC27811.1"/>
    <property type="molecule type" value="Genomic_DNA"/>
</dbReference>
<proteinExistence type="predicted"/>
<evidence type="ECO:0000313" key="3">
    <source>
        <dbReference type="Proteomes" id="UP000242457"/>
    </source>
</evidence>
<accession>A0A2A3E9T3</accession>
<evidence type="ECO:0000313" key="2">
    <source>
        <dbReference type="EMBL" id="PBC27811.1"/>
    </source>
</evidence>
<keyword evidence="1" id="KW-0812">Transmembrane</keyword>
<keyword evidence="3" id="KW-1185">Reference proteome</keyword>
<name>A0A2A3E9T3_APICC</name>
<feature type="transmembrane region" description="Helical" evidence="1">
    <location>
        <begin position="20"/>
        <end position="42"/>
    </location>
</feature>
<evidence type="ECO:0000256" key="1">
    <source>
        <dbReference type="SAM" id="Phobius"/>
    </source>
</evidence>